<protein>
    <submittedName>
        <fullName evidence="2">ABC transporter</fullName>
    </submittedName>
</protein>
<dbReference type="RefSeq" id="WP_114125974.1">
    <property type="nucleotide sequence ID" value="NZ_QOUI01000003.1"/>
</dbReference>
<accession>A0A367YZQ5</accession>
<dbReference type="Proteomes" id="UP000252770">
    <property type="component" value="Unassembled WGS sequence"/>
</dbReference>
<proteinExistence type="predicted"/>
<dbReference type="CDD" id="cd21809">
    <property type="entry name" value="ABC-2_lan_permease-like"/>
    <property type="match status" value="1"/>
</dbReference>
<dbReference type="AlphaFoldDB" id="A0A367YZQ5"/>
<reference evidence="2 3" key="1">
    <citation type="submission" date="2018-07" db="EMBL/GenBank/DDBJ databases">
        <title>Desertimonas flava gen. nov. sp. nov.</title>
        <authorList>
            <person name="Liu S."/>
        </authorList>
    </citation>
    <scope>NUCLEOTIDE SEQUENCE [LARGE SCALE GENOMIC DNA]</scope>
    <source>
        <strain evidence="2 3">16Sb5-5</strain>
    </source>
</reference>
<feature type="transmembrane region" description="Helical" evidence="1">
    <location>
        <begin position="170"/>
        <end position="203"/>
    </location>
</feature>
<dbReference type="Pfam" id="PF12730">
    <property type="entry name" value="ABC2_membrane_4"/>
    <property type="match status" value="1"/>
</dbReference>
<feature type="transmembrane region" description="Helical" evidence="1">
    <location>
        <begin position="20"/>
        <end position="39"/>
    </location>
</feature>
<keyword evidence="1" id="KW-0472">Membrane</keyword>
<feature type="transmembrane region" description="Helical" evidence="1">
    <location>
        <begin position="142"/>
        <end position="163"/>
    </location>
</feature>
<gene>
    <name evidence="2" type="ORF">DT076_07245</name>
</gene>
<sequence>MTPSLSAVLGTELGKLKRSLSWSIVVLLPLVMVFAGSFMTLVSQQQLADGWHTLWLRSVVFYGLFPLTLGLGILASLVWRPEHRGGNWNALMSTPVPTLRIVLAKTLAIALLGAVMQLVLLVAVVVTGKLLFGLPGLLPPRYLVVTALLVVAVLPVAAVQSALSMAFRSFAAPVAVALVGAGIAAVALAAELGGVIFVLPHALTARATQLATGTFGDSGQLTAGGSLAIVCASAVLTLLVVALATRFQERRDVRV</sequence>
<keyword evidence="3" id="KW-1185">Reference proteome</keyword>
<evidence type="ECO:0000313" key="2">
    <source>
        <dbReference type="EMBL" id="RCK70431.1"/>
    </source>
</evidence>
<feature type="transmembrane region" description="Helical" evidence="1">
    <location>
        <begin position="223"/>
        <end position="244"/>
    </location>
</feature>
<evidence type="ECO:0000256" key="1">
    <source>
        <dbReference type="SAM" id="Phobius"/>
    </source>
</evidence>
<dbReference type="EMBL" id="QOUI01000003">
    <property type="protein sequence ID" value="RCK70431.1"/>
    <property type="molecule type" value="Genomic_DNA"/>
</dbReference>
<keyword evidence="1" id="KW-0812">Transmembrane</keyword>
<organism evidence="2 3">
    <name type="scientific">Desertihabitans brevis</name>
    <dbReference type="NCBI Taxonomy" id="2268447"/>
    <lineage>
        <taxon>Bacteria</taxon>
        <taxon>Bacillati</taxon>
        <taxon>Actinomycetota</taxon>
        <taxon>Actinomycetes</taxon>
        <taxon>Propionibacteriales</taxon>
        <taxon>Propionibacteriaceae</taxon>
        <taxon>Desertihabitans</taxon>
    </lineage>
</organism>
<evidence type="ECO:0000313" key="3">
    <source>
        <dbReference type="Proteomes" id="UP000252770"/>
    </source>
</evidence>
<feature type="transmembrane region" description="Helical" evidence="1">
    <location>
        <begin position="59"/>
        <end position="79"/>
    </location>
</feature>
<feature type="transmembrane region" description="Helical" evidence="1">
    <location>
        <begin position="99"/>
        <end position="122"/>
    </location>
</feature>
<comment type="caution">
    <text evidence="2">The sequence shown here is derived from an EMBL/GenBank/DDBJ whole genome shotgun (WGS) entry which is preliminary data.</text>
</comment>
<keyword evidence="1" id="KW-1133">Transmembrane helix</keyword>
<name>A0A367YZQ5_9ACTN</name>